<organism evidence="2 3">
    <name type="scientific">Clunio marinus</name>
    <dbReference type="NCBI Taxonomy" id="568069"/>
    <lineage>
        <taxon>Eukaryota</taxon>
        <taxon>Metazoa</taxon>
        <taxon>Ecdysozoa</taxon>
        <taxon>Arthropoda</taxon>
        <taxon>Hexapoda</taxon>
        <taxon>Insecta</taxon>
        <taxon>Pterygota</taxon>
        <taxon>Neoptera</taxon>
        <taxon>Endopterygota</taxon>
        <taxon>Diptera</taxon>
        <taxon>Nematocera</taxon>
        <taxon>Chironomoidea</taxon>
        <taxon>Chironomidae</taxon>
        <taxon>Clunio</taxon>
    </lineage>
</organism>
<dbReference type="Proteomes" id="UP000183832">
    <property type="component" value="Unassembled WGS sequence"/>
</dbReference>
<accession>A0A1J1I4U3</accession>
<dbReference type="EMBL" id="CVRI01000038">
    <property type="protein sequence ID" value="CRK93918.1"/>
    <property type="molecule type" value="Genomic_DNA"/>
</dbReference>
<keyword evidence="1" id="KW-0472">Membrane</keyword>
<reference evidence="2 3" key="1">
    <citation type="submission" date="2015-04" db="EMBL/GenBank/DDBJ databases">
        <authorList>
            <person name="Syromyatnikov M.Y."/>
            <person name="Popov V.N."/>
        </authorList>
    </citation>
    <scope>NUCLEOTIDE SEQUENCE [LARGE SCALE GENOMIC DNA]</scope>
</reference>
<dbReference type="AlphaFoldDB" id="A0A1J1I4U3"/>
<keyword evidence="3" id="KW-1185">Reference proteome</keyword>
<name>A0A1J1I4U3_9DIPT</name>
<sequence length="92" mass="10428">MTSDSINNKPFFVQIPSVKNSAKLAKEVNRFSVCFRKTRSAFKLHSLMLLCVAAFTLKISAFVWENPKRNFFHATKAGSVKAHFVTFSKVDN</sequence>
<evidence type="ECO:0000313" key="3">
    <source>
        <dbReference type="Proteomes" id="UP000183832"/>
    </source>
</evidence>
<keyword evidence="1" id="KW-1133">Transmembrane helix</keyword>
<keyword evidence="1" id="KW-0812">Transmembrane</keyword>
<protein>
    <submittedName>
        <fullName evidence="2">CLUMA_CG007445, isoform A</fullName>
    </submittedName>
</protein>
<evidence type="ECO:0000256" key="1">
    <source>
        <dbReference type="SAM" id="Phobius"/>
    </source>
</evidence>
<gene>
    <name evidence="2" type="ORF">CLUMA_CG007445</name>
</gene>
<evidence type="ECO:0000313" key="2">
    <source>
        <dbReference type="EMBL" id="CRK93918.1"/>
    </source>
</evidence>
<feature type="transmembrane region" description="Helical" evidence="1">
    <location>
        <begin position="46"/>
        <end position="64"/>
    </location>
</feature>
<proteinExistence type="predicted"/>